<keyword evidence="4" id="KW-1185">Reference proteome</keyword>
<dbReference type="InterPro" id="IPR000772">
    <property type="entry name" value="Ricin_B_lectin"/>
</dbReference>
<dbReference type="Gene3D" id="2.80.10.50">
    <property type="match status" value="2"/>
</dbReference>
<dbReference type="Pfam" id="PF00652">
    <property type="entry name" value="Ricin_B_lectin"/>
    <property type="match status" value="1"/>
</dbReference>
<dbReference type="CDD" id="cd00161">
    <property type="entry name" value="beta-trefoil_Ricin-like"/>
    <property type="match status" value="1"/>
</dbReference>
<protein>
    <submittedName>
        <fullName evidence="3">RICIN domain-containing protein</fullName>
    </submittedName>
</protein>
<dbReference type="EMBL" id="JBHSQO010000032">
    <property type="protein sequence ID" value="MFC6092686.1"/>
    <property type="molecule type" value="Genomic_DNA"/>
</dbReference>
<dbReference type="InterPro" id="IPR035992">
    <property type="entry name" value="Ricin_B-like_lectins"/>
</dbReference>
<dbReference type="SMART" id="SM00458">
    <property type="entry name" value="RICIN"/>
    <property type="match status" value="1"/>
</dbReference>
<gene>
    <name evidence="3" type="ORF">ACFP3R_25720</name>
</gene>
<accession>A0ABW1PBA4</accession>
<evidence type="ECO:0000313" key="3">
    <source>
        <dbReference type="EMBL" id="MFC6092686.1"/>
    </source>
</evidence>
<comment type="caution">
    <text evidence="3">The sequence shown here is derived from an EMBL/GenBank/DDBJ whole genome shotgun (WGS) entry which is preliminary data.</text>
</comment>
<proteinExistence type="predicted"/>
<dbReference type="RefSeq" id="WP_380639151.1">
    <property type="nucleotide sequence ID" value="NZ_JBHSQO010000032.1"/>
</dbReference>
<sequence length="185" mass="19676">MPSRVQFLRSCAAALAAVVLAVTGATATATAAPDRAGDQSDAGFRFRNDNSGLCLSIPGGSRTIGVQATQFDCEPDTAAKQFVILDWYTDGYGNPVIGLSPYESFFSDRPLCLGVPGGSTTEGAAVAQFECSGNSDQMWAWDKASRLRNVKTNQCLSVYAGWTSPGVKIIQWGCGDSAAQKWRLY</sequence>
<feature type="chain" id="PRO_5045063487" evidence="1">
    <location>
        <begin position="32"/>
        <end position="185"/>
    </location>
</feature>
<dbReference type="PROSITE" id="PS50231">
    <property type="entry name" value="RICIN_B_LECTIN"/>
    <property type="match status" value="1"/>
</dbReference>
<feature type="signal peptide" evidence="1">
    <location>
        <begin position="1"/>
        <end position="31"/>
    </location>
</feature>
<keyword evidence="1" id="KW-0732">Signal</keyword>
<dbReference type="Proteomes" id="UP001596220">
    <property type="component" value="Unassembled WGS sequence"/>
</dbReference>
<dbReference type="InterPro" id="IPR006311">
    <property type="entry name" value="TAT_signal"/>
</dbReference>
<dbReference type="PROSITE" id="PS51318">
    <property type="entry name" value="TAT"/>
    <property type="match status" value="1"/>
</dbReference>
<name>A0ABW1PBA4_9PSEU</name>
<organism evidence="3 4">
    <name type="scientific">Saccharothrix lopnurensis</name>
    <dbReference type="NCBI Taxonomy" id="1670621"/>
    <lineage>
        <taxon>Bacteria</taxon>
        <taxon>Bacillati</taxon>
        <taxon>Actinomycetota</taxon>
        <taxon>Actinomycetes</taxon>
        <taxon>Pseudonocardiales</taxon>
        <taxon>Pseudonocardiaceae</taxon>
        <taxon>Saccharothrix</taxon>
    </lineage>
</organism>
<dbReference type="SUPFAM" id="SSF50370">
    <property type="entry name" value="Ricin B-like lectins"/>
    <property type="match status" value="1"/>
</dbReference>
<feature type="domain" description="Ricin B lectin" evidence="2">
    <location>
        <begin position="40"/>
        <end position="185"/>
    </location>
</feature>
<evidence type="ECO:0000259" key="2">
    <source>
        <dbReference type="SMART" id="SM00458"/>
    </source>
</evidence>
<evidence type="ECO:0000256" key="1">
    <source>
        <dbReference type="SAM" id="SignalP"/>
    </source>
</evidence>
<reference evidence="4" key="1">
    <citation type="journal article" date="2019" name="Int. J. Syst. Evol. Microbiol.">
        <title>The Global Catalogue of Microorganisms (GCM) 10K type strain sequencing project: providing services to taxonomists for standard genome sequencing and annotation.</title>
        <authorList>
            <consortium name="The Broad Institute Genomics Platform"/>
            <consortium name="The Broad Institute Genome Sequencing Center for Infectious Disease"/>
            <person name="Wu L."/>
            <person name="Ma J."/>
        </authorList>
    </citation>
    <scope>NUCLEOTIDE SEQUENCE [LARGE SCALE GENOMIC DNA]</scope>
    <source>
        <strain evidence="4">CGMCC 4.7246</strain>
    </source>
</reference>
<evidence type="ECO:0000313" key="4">
    <source>
        <dbReference type="Proteomes" id="UP001596220"/>
    </source>
</evidence>